<dbReference type="InterPro" id="IPR051737">
    <property type="entry name" value="L-xylulose/Carbonyl_redctase"/>
</dbReference>
<dbReference type="InterPro" id="IPR036291">
    <property type="entry name" value="NAD(P)-bd_dom_sf"/>
</dbReference>
<dbReference type="PANTHER" id="PTHR44252">
    <property type="entry name" value="D-ERYTHRULOSE REDUCTASE"/>
    <property type="match status" value="1"/>
</dbReference>
<dbReference type="OrthoDB" id="7211155at2"/>
<dbReference type="RefSeq" id="WP_139640094.1">
    <property type="nucleotide sequence ID" value="NZ_BAAAZS010000047.1"/>
</dbReference>
<dbReference type="Pfam" id="PF00106">
    <property type="entry name" value="adh_short"/>
    <property type="match status" value="1"/>
</dbReference>
<keyword evidence="4" id="KW-1185">Reference proteome</keyword>
<keyword evidence="2" id="KW-0521">NADP</keyword>
<evidence type="ECO:0000313" key="4">
    <source>
        <dbReference type="Proteomes" id="UP000311713"/>
    </source>
</evidence>
<dbReference type="CDD" id="cd05233">
    <property type="entry name" value="SDR_c"/>
    <property type="match status" value="1"/>
</dbReference>
<reference evidence="3 4" key="1">
    <citation type="submission" date="2019-06" db="EMBL/GenBank/DDBJ databases">
        <title>Draft genome of Streptomyces sedi sp. JCM16909.</title>
        <authorList>
            <person name="Klykleung N."/>
            <person name="Tanasupawat S."/>
            <person name="Kudo T."/>
            <person name="Yuki M."/>
            <person name="Ohkuma M."/>
        </authorList>
    </citation>
    <scope>NUCLEOTIDE SEQUENCE [LARGE SCALE GENOMIC DNA]</scope>
    <source>
        <strain evidence="3 4">JCM 16909</strain>
    </source>
</reference>
<dbReference type="GO" id="GO:0004090">
    <property type="term" value="F:carbonyl reductase (NADPH) activity"/>
    <property type="evidence" value="ECO:0007669"/>
    <property type="project" value="TreeGrafter"/>
</dbReference>
<dbReference type="PRINTS" id="PR00081">
    <property type="entry name" value="GDHRDH"/>
</dbReference>
<accession>A0A5C4VFX0</accession>
<gene>
    <name evidence="3" type="ORF">FH715_01225</name>
</gene>
<evidence type="ECO:0000256" key="2">
    <source>
        <dbReference type="ARBA" id="ARBA00022857"/>
    </source>
</evidence>
<dbReference type="AlphaFoldDB" id="A0A5C4VFX0"/>
<name>A0A5C4VFX0_9ACTN</name>
<dbReference type="GO" id="GO:0005997">
    <property type="term" value="P:xylulose metabolic process"/>
    <property type="evidence" value="ECO:0007669"/>
    <property type="project" value="TreeGrafter"/>
</dbReference>
<dbReference type="GO" id="GO:0006006">
    <property type="term" value="P:glucose metabolic process"/>
    <property type="evidence" value="ECO:0007669"/>
    <property type="project" value="TreeGrafter"/>
</dbReference>
<comment type="caution">
    <text evidence="3">The sequence shown here is derived from an EMBL/GenBank/DDBJ whole genome shotgun (WGS) entry which is preliminary data.</text>
</comment>
<comment type="similarity">
    <text evidence="1">Belongs to the short-chain dehydrogenases/reductases (SDR) family.</text>
</comment>
<evidence type="ECO:0000313" key="3">
    <source>
        <dbReference type="EMBL" id="TNM34336.1"/>
    </source>
</evidence>
<protein>
    <submittedName>
        <fullName evidence="3">SDR family oxidoreductase</fullName>
    </submittedName>
</protein>
<proteinExistence type="inferred from homology"/>
<dbReference type="GO" id="GO:0050038">
    <property type="term" value="F:L-xylulose reductase (NADPH) activity"/>
    <property type="evidence" value="ECO:0007669"/>
    <property type="project" value="TreeGrafter"/>
</dbReference>
<dbReference type="Gene3D" id="3.40.50.720">
    <property type="entry name" value="NAD(P)-binding Rossmann-like Domain"/>
    <property type="match status" value="1"/>
</dbReference>
<dbReference type="InterPro" id="IPR002347">
    <property type="entry name" value="SDR_fam"/>
</dbReference>
<evidence type="ECO:0000256" key="1">
    <source>
        <dbReference type="ARBA" id="ARBA00006484"/>
    </source>
</evidence>
<organism evidence="3 4">
    <name type="scientific">Streptomyces sedi</name>
    <dbReference type="NCBI Taxonomy" id="555059"/>
    <lineage>
        <taxon>Bacteria</taxon>
        <taxon>Bacillati</taxon>
        <taxon>Actinomycetota</taxon>
        <taxon>Actinomycetes</taxon>
        <taxon>Kitasatosporales</taxon>
        <taxon>Streptomycetaceae</taxon>
        <taxon>Streptomyces</taxon>
    </lineage>
</organism>
<dbReference type="PANTHER" id="PTHR44252:SF3">
    <property type="entry name" value="D-ERYTHRULOSE REDUCTASE-RELATED"/>
    <property type="match status" value="1"/>
</dbReference>
<dbReference type="Proteomes" id="UP000311713">
    <property type="component" value="Unassembled WGS sequence"/>
</dbReference>
<dbReference type="EMBL" id="VDGT01000001">
    <property type="protein sequence ID" value="TNM34336.1"/>
    <property type="molecule type" value="Genomic_DNA"/>
</dbReference>
<dbReference type="SUPFAM" id="SSF51735">
    <property type="entry name" value="NAD(P)-binding Rossmann-fold domains"/>
    <property type="match status" value="1"/>
</dbReference>
<sequence length="249" mass="25752">MNPQDIAGTTALVTGASRGFGRGIATALAEAGARVVGVARDGEALAELRERLGDGFVPVVADAADPVTAGRLLDTHRPRTLVLNAGANPLTRPLHQQTWESFSRPWQVDVQQAFHWCREVLLRPLDPGSTVIALSSGAAVNGSPLSGGYAGAKATVRFVTAYAAAEAERLGLDTRFVSLLPKLTPETELGAGGVAAYAAQQGVDVPTFLEAMGPALTVEQVGKAVIDVLSDPDHGLACLLTPAGLRAMA</sequence>